<dbReference type="Proteomes" id="UP000326903">
    <property type="component" value="Unassembled WGS sequence"/>
</dbReference>
<organism evidence="7 8">
    <name type="scientific">Ginsengibacter hankyongi</name>
    <dbReference type="NCBI Taxonomy" id="2607284"/>
    <lineage>
        <taxon>Bacteria</taxon>
        <taxon>Pseudomonadati</taxon>
        <taxon>Bacteroidota</taxon>
        <taxon>Chitinophagia</taxon>
        <taxon>Chitinophagales</taxon>
        <taxon>Chitinophagaceae</taxon>
        <taxon>Ginsengibacter</taxon>
    </lineage>
</organism>
<feature type="domain" description="Multidrug resistance protein MdtA-like barrel-sandwich hybrid" evidence="4">
    <location>
        <begin position="62"/>
        <end position="220"/>
    </location>
</feature>
<dbReference type="Pfam" id="PF25990">
    <property type="entry name" value="Beta-barrel_YknX"/>
    <property type="match status" value="1"/>
</dbReference>
<dbReference type="GO" id="GO:1990195">
    <property type="term" value="C:macrolide transmembrane transporter complex"/>
    <property type="evidence" value="ECO:0007669"/>
    <property type="project" value="InterPro"/>
</dbReference>
<dbReference type="AlphaFoldDB" id="A0A5J5IKA9"/>
<evidence type="ECO:0000313" key="8">
    <source>
        <dbReference type="Proteomes" id="UP000326903"/>
    </source>
</evidence>
<dbReference type="InterPro" id="IPR050465">
    <property type="entry name" value="UPF0194_transport"/>
</dbReference>
<feature type="region of interest" description="Disordered" evidence="3">
    <location>
        <begin position="351"/>
        <end position="383"/>
    </location>
</feature>
<evidence type="ECO:0000259" key="4">
    <source>
        <dbReference type="Pfam" id="PF25917"/>
    </source>
</evidence>
<comment type="subcellular location">
    <subcellularLocation>
        <location evidence="1">Cell envelope</location>
    </subcellularLocation>
</comment>
<dbReference type="GO" id="GO:1990961">
    <property type="term" value="P:xenobiotic detoxification by transmembrane export across the plasma membrane"/>
    <property type="evidence" value="ECO:0007669"/>
    <property type="project" value="InterPro"/>
</dbReference>
<dbReference type="Pfam" id="PF25967">
    <property type="entry name" value="RND-MFP_C"/>
    <property type="match status" value="1"/>
</dbReference>
<gene>
    <name evidence="7" type="ORF">FW778_11550</name>
</gene>
<dbReference type="Gene3D" id="6.10.140.1990">
    <property type="match status" value="1"/>
</dbReference>
<dbReference type="GO" id="GO:0030313">
    <property type="term" value="C:cell envelope"/>
    <property type="evidence" value="ECO:0007669"/>
    <property type="project" value="UniProtKB-SubCell"/>
</dbReference>
<dbReference type="Gene3D" id="2.40.30.170">
    <property type="match status" value="1"/>
</dbReference>
<accession>A0A5J5IKA9</accession>
<dbReference type="Gene3D" id="2.40.420.20">
    <property type="match status" value="1"/>
</dbReference>
<feature type="compositionally biased region" description="Polar residues" evidence="3">
    <location>
        <begin position="361"/>
        <end position="376"/>
    </location>
</feature>
<evidence type="ECO:0000259" key="6">
    <source>
        <dbReference type="Pfam" id="PF25990"/>
    </source>
</evidence>
<keyword evidence="8" id="KW-1185">Reference proteome</keyword>
<dbReference type="InterPro" id="IPR058627">
    <property type="entry name" value="MdtA-like_C"/>
</dbReference>
<feature type="domain" description="Multidrug resistance protein MdtA-like C-terminal permuted SH3" evidence="5">
    <location>
        <begin position="393"/>
        <end position="433"/>
    </location>
</feature>
<keyword evidence="2" id="KW-0175">Coiled coil</keyword>
<dbReference type="EMBL" id="VYQF01000002">
    <property type="protein sequence ID" value="KAA9039449.1"/>
    <property type="molecule type" value="Genomic_DNA"/>
</dbReference>
<comment type="caution">
    <text evidence="7">The sequence shown here is derived from an EMBL/GenBank/DDBJ whole genome shotgun (WGS) entry which is preliminary data.</text>
</comment>
<feature type="region of interest" description="Disordered" evidence="3">
    <location>
        <begin position="317"/>
        <end position="338"/>
    </location>
</feature>
<evidence type="ECO:0000313" key="7">
    <source>
        <dbReference type="EMBL" id="KAA9039449.1"/>
    </source>
</evidence>
<proteinExistence type="predicted"/>
<dbReference type="InterPro" id="IPR058625">
    <property type="entry name" value="MdtA-like_BSH"/>
</dbReference>
<evidence type="ECO:0000256" key="1">
    <source>
        <dbReference type="ARBA" id="ARBA00004196"/>
    </source>
</evidence>
<feature type="domain" description="YknX-like beta-barrel" evidence="6">
    <location>
        <begin position="241"/>
        <end position="310"/>
    </location>
</feature>
<dbReference type="PANTHER" id="PTHR32347">
    <property type="entry name" value="EFFLUX SYSTEM COMPONENT YKNX-RELATED"/>
    <property type="match status" value="1"/>
</dbReference>
<dbReference type="SUPFAM" id="SSF111369">
    <property type="entry name" value="HlyD-like secretion proteins"/>
    <property type="match status" value="1"/>
</dbReference>
<protein>
    <submittedName>
        <fullName evidence="7">HlyD family efflux transporter periplasmic adaptor subunit</fullName>
    </submittedName>
</protein>
<dbReference type="Gene3D" id="2.40.50.100">
    <property type="match status" value="1"/>
</dbReference>
<name>A0A5J5IKA9_9BACT</name>
<dbReference type="GO" id="GO:0019898">
    <property type="term" value="C:extrinsic component of membrane"/>
    <property type="evidence" value="ECO:0007669"/>
    <property type="project" value="InterPro"/>
</dbReference>
<reference evidence="7 8" key="1">
    <citation type="submission" date="2019-09" db="EMBL/GenBank/DDBJ databases">
        <title>Draft genome sequence of Ginsengibacter sp. BR5-29.</title>
        <authorList>
            <person name="Im W.-T."/>
        </authorList>
    </citation>
    <scope>NUCLEOTIDE SEQUENCE [LARGE SCALE GENOMIC DNA]</scope>
    <source>
        <strain evidence="7 8">BR5-29</strain>
    </source>
</reference>
<evidence type="ECO:0000259" key="5">
    <source>
        <dbReference type="Pfam" id="PF25967"/>
    </source>
</evidence>
<dbReference type="Pfam" id="PF25917">
    <property type="entry name" value="BSH_RND"/>
    <property type="match status" value="1"/>
</dbReference>
<sequence length="461" mass="49284">MNKTLKWIIISLVVLIVLLLVLKKTGVIGKDQGIKVTAEKAVKRTIVETVNASGKIYPEIEVKMSPDISGEIVKLNVAEGDSVKKGQVLAQIYGDIYATQRDQAAAIVNQQQAQLANTTAAIGAMQAQLDQAKKTYDMQKQLYDEKVISANEFNTADAAYKSALANFNAAKQGINASSAGVASAKAALAKANKDISLATLVSPMDGVVDLLNVKKGERVVGSSMMAGTEMMRIADLSKIEIRVDVGENDIPKVHLGDSAVIEVDAYNDRKFNGIVTQIAASNNGAATQTASSSSSTTDVTNYKVYIRLSPDSYKDLIDPSRPKSFPFRPGMSASADIQTKTKTNVLSIPINAVTTREKNDSTGNGKTQMASNTNANPADVANTDAASNDLDEVVFILQPDGTVKKQIVKTGIQDINNIEVTDGLKEGDEVITGPYDVVSKTLKPNDKVKVVPKSELFNTKK</sequence>
<dbReference type="PANTHER" id="PTHR32347:SF23">
    <property type="entry name" value="BLL5650 PROTEIN"/>
    <property type="match status" value="1"/>
</dbReference>
<evidence type="ECO:0000256" key="3">
    <source>
        <dbReference type="SAM" id="MobiDB-lite"/>
    </source>
</evidence>
<evidence type="ECO:0000256" key="2">
    <source>
        <dbReference type="ARBA" id="ARBA00023054"/>
    </source>
</evidence>
<dbReference type="InterPro" id="IPR058636">
    <property type="entry name" value="Beta-barrel_YknX"/>
</dbReference>
<dbReference type="InterPro" id="IPR030190">
    <property type="entry name" value="MacA_alpha-hairpin_sf"/>
</dbReference>
<dbReference type="RefSeq" id="WP_150414860.1">
    <property type="nucleotide sequence ID" value="NZ_VYQF01000002.1"/>
</dbReference>